<keyword evidence="6" id="KW-1133">Transmembrane helix</keyword>
<dbReference type="InterPro" id="IPR036890">
    <property type="entry name" value="HATPase_C_sf"/>
</dbReference>
<keyword evidence="5" id="KW-0902">Two-component regulatory system</keyword>
<dbReference type="GO" id="GO:0000160">
    <property type="term" value="P:phosphorelay signal transduction system"/>
    <property type="evidence" value="ECO:0007669"/>
    <property type="project" value="UniProtKB-KW"/>
</dbReference>
<dbReference type="Gene3D" id="3.30.565.10">
    <property type="entry name" value="Histidine kinase-like ATPase, C-terminal domain"/>
    <property type="match status" value="1"/>
</dbReference>
<dbReference type="InterPro" id="IPR050482">
    <property type="entry name" value="Sensor_HK_TwoCompSys"/>
</dbReference>
<dbReference type="CDD" id="cd16917">
    <property type="entry name" value="HATPase_UhpB-NarQ-NarX-like"/>
    <property type="match status" value="1"/>
</dbReference>
<feature type="transmembrane region" description="Helical" evidence="6">
    <location>
        <begin position="223"/>
        <end position="241"/>
    </location>
</feature>
<dbReference type="PANTHER" id="PTHR24421">
    <property type="entry name" value="NITRATE/NITRITE SENSOR PROTEIN NARX-RELATED"/>
    <property type="match status" value="1"/>
</dbReference>
<evidence type="ECO:0000256" key="2">
    <source>
        <dbReference type="ARBA" id="ARBA00012438"/>
    </source>
</evidence>
<evidence type="ECO:0000256" key="3">
    <source>
        <dbReference type="ARBA" id="ARBA00022679"/>
    </source>
</evidence>
<evidence type="ECO:0000256" key="6">
    <source>
        <dbReference type="SAM" id="Phobius"/>
    </source>
</evidence>
<feature type="transmembrane region" description="Helical" evidence="6">
    <location>
        <begin position="307"/>
        <end position="327"/>
    </location>
</feature>
<dbReference type="SMART" id="SM00387">
    <property type="entry name" value="HATPase_c"/>
    <property type="match status" value="1"/>
</dbReference>
<protein>
    <recommendedName>
        <fullName evidence="2">histidine kinase</fullName>
        <ecNumber evidence="2">2.7.13.3</ecNumber>
    </recommendedName>
</protein>
<dbReference type="InterPro" id="IPR008979">
    <property type="entry name" value="Galactose-bd-like_sf"/>
</dbReference>
<organism evidence="8 9">
    <name type="scientific">Pigmentiphaga humi</name>
    <dbReference type="NCBI Taxonomy" id="2478468"/>
    <lineage>
        <taxon>Bacteria</taxon>
        <taxon>Pseudomonadati</taxon>
        <taxon>Pseudomonadota</taxon>
        <taxon>Betaproteobacteria</taxon>
        <taxon>Burkholderiales</taxon>
        <taxon>Alcaligenaceae</taxon>
        <taxon>Pigmentiphaga</taxon>
    </lineage>
</organism>
<keyword evidence="6" id="KW-0472">Membrane</keyword>
<evidence type="ECO:0000256" key="1">
    <source>
        <dbReference type="ARBA" id="ARBA00000085"/>
    </source>
</evidence>
<dbReference type="SUPFAM" id="SSF55874">
    <property type="entry name" value="ATPase domain of HSP90 chaperone/DNA topoisomerase II/histidine kinase"/>
    <property type="match status" value="1"/>
</dbReference>
<evidence type="ECO:0000313" key="9">
    <source>
        <dbReference type="Proteomes" id="UP000277294"/>
    </source>
</evidence>
<dbReference type="RefSeq" id="WP_124078670.1">
    <property type="nucleotide sequence ID" value="NZ_UWPJ01000012.1"/>
</dbReference>
<dbReference type="EC" id="2.7.13.3" evidence="2"/>
<keyword evidence="3" id="KW-0808">Transferase</keyword>
<dbReference type="SUPFAM" id="SSF49785">
    <property type="entry name" value="Galactose-binding domain-like"/>
    <property type="match status" value="1"/>
</dbReference>
<dbReference type="Proteomes" id="UP000277294">
    <property type="component" value="Unassembled WGS sequence"/>
</dbReference>
<sequence>MGIHTRRIPGGIRTRRPSRHGKPAAWIFLIALTAAIGMLPHLLRFSPPAGALTIKEARFGLEGSAHEETVSLPHTWTPETLYDLTTGDYRLSFRAPGASDEPMFLFIPAARHLIEAWVNGQRTIPAPDTPWSTPTSGYSFLARIPDGAVGEGDNEILLRQTRRIGWLPGRLSQVSVGTAEAVMPTYKLSNFLIEELRAMTFALHIVLTVGIASIWTARRHDPVFRWLALISITSILVVITQSPHAGLGALGQFQATSAMSAVGLMALGMALAIAGLPRPRLLLPAVVLVPATLLILGQAGLLRFQVIGLLSASITLAAYLAATVILAHQFARKRNWDAAIMAGPCALTVWFGLHDILVVTGRYDDPFLFASYARTLMLVAIMIILMSRLARSLNSLDTANDTLRQRLAAREAELGLLHEKEKIHANQMVREHERQRLMQDLHDGMSGHLVAIIALAERNKEGGQAIERAARAALDDLRLVVHSLDLGDGDLGVALAAFRERLEPQLRRLGIEFHWSTEKLPAVTGVTPQNALSVLRILQEAVTNAIKHGPARRIAIEGRTTEDRMAALQVSNDGVPQPRIGSGNGLGNIRRRARDLGGRIAFTPTDDGASLLLVFPARLPE</sequence>
<comment type="catalytic activity">
    <reaction evidence="1">
        <text>ATP + protein L-histidine = ADP + protein N-phospho-L-histidine.</text>
        <dbReference type="EC" id="2.7.13.3"/>
    </reaction>
</comment>
<dbReference type="OrthoDB" id="9797605at2"/>
<keyword evidence="4 8" id="KW-0418">Kinase</keyword>
<reference evidence="8 9" key="1">
    <citation type="submission" date="2018-10" db="EMBL/GenBank/DDBJ databases">
        <authorList>
            <person name="Criscuolo A."/>
        </authorList>
    </citation>
    <scope>NUCLEOTIDE SEQUENCE [LARGE SCALE GENOMIC DNA]</scope>
    <source>
        <strain evidence="8">DnA1</strain>
    </source>
</reference>
<dbReference type="GO" id="GO:0004673">
    <property type="term" value="F:protein histidine kinase activity"/>
    <property type="evidence" value="ECO:0007669"/>
    <property type="project" value="UniProtKB-EC"/>
</dbReference>
<feature type="transmembrane region" description="Helical" evidence="6">
    <location>
        <begin position="196"/>
        <end position="216"/>
    </location>
</feature>
<dbReference type="EMBL" id="UWPJ01000012">
    <property type="protein sequence ID" value="VCU69327.1"/>
    <property type="molecule type" value="Genomic_DNA"/>
</dbReference>
<evidence type="ECO:0000256" key="4">
    <source>
        <dbReference type="ARBA" id="ARBA00022777"/>
    </source>
</evidence>
<feature type="domain" description="Histidine kinase/HSP90-like ATPase" evidence="7">
    <location>
        <begin position="529"/>
        <end position="619"/>
    </location>
</feature>
<gene>
    <name evidence="8" type="ORF">PIGHUM_01388</name>
</gene>
<keyword evidence="6" id="KW-0812">Transmembrane</keyword>
<evidence type="ECO:0000313" key="8">
    <source>
        <dbReference type="EMBL" id="VCU69327.1"/>
    </source>
</evidence>
<accession>A0A3P4AZ63</accession>
<dbReference type="PANTHER" id="PTHR24421:SF10">
    <property type="entry name" value="NITRATE_NITRITE SENSOR PROTEIN NARQ"/>
    <property type="match status" value="1"/>
</dbReference>
<feature type="transmembrane region" description="Helical" evidence="6">
    <location>
        <begin position="339"/>
        <end position="361"/>
    </location>
</feature>
<evidence type="ECO:0000256" key="5">
    <source>
        <dbReference type="ARBA" id="ARBA00023012"/>
    </source>
</evidence>
<keyword evidence="9" id="KW-1185">Reference proteome</keyword>
<feature type="transmembrane region" description="Helical" evidence="6">
    <location>
        <begin position="281"/>
        <end position="301"/>
    </location>
</feature>
<dbReference type="AlphaFoldDB" id="A0A3P4AZ63"/>
<dbReference type="InterPro" id="IPR003594">
    <property type="entry name" value="HATPase_dom"/>
</dbReference>
<evidence type="ECO:0000259" key="7">
    <source>
        <dbReference type="SMART" id="SM00387"/>
    </source>
</evidence>
<name>A0A3P4AZ63_9BURK</name>
<proteinExistence type="predicted"/>
<feature type="transmembrane region" description="Helical" evidence="6">
    <location>
        <begin position="253"/>
        <end position="274"/>
    </location>
</feature>
<feature type="transmembrane region" description="Helical" evidence="6">
    <location>
        <begin position="23"/>
        <end position="43"/>
    </location>
</feature>
<feature type="transmembrane region" description="Helical" evidence="6">
    <location>
        <begin position="367"/>
        <end position="386"/>
    </location>
</feature>